<dbReference type="SUPFAM" id="SSF103473">
    <property type="entry name" value="MFS general substrate transporter"/>
    <property type="match status" value="1"/>
</dbReference>
<gene>
    <name evidence="12" type="ORF">CLAFUR5_03045</name>
</gene>
<dbReference type="PROSITE" id="PS50850">
    <property type="entry name" value="MFS"/>
    <property type="match status" value="1"/>
</dbReference>
<dbReference type="RefSeq" id="XP_047758377.1">
    <property type="nucleotide sequence ID" value="XM_047902193.1"/>
</dbReference>
<dbReference type="GeneID" id="71982923"/>
<evidence type="ECO:0000256" key="6">
    <source>
        <dbReference type="ARBA" id="ARBA00053977"/>
    </source>
</evidence>
<feature type="transmembrane region" description="Helical" evidence="10">
    <location>
        <begin position="581"/>
        <end position="600"/>
    </location>
</feature>
<evidence type="ECO:0000313" key="13">
    <source>
        <dbReference type="Proteomes" id="UP000756132"/>
    </source>
</evidence>
<feature type="transmembrane region" description="Helical" evidence="10">
    <location>
        <begin position="271"/>
        <end position="289"/>
    </location>
</feature>
<keyword evidence="3 10" id="KW-1133">Transmembrane helix</keyword>
<dbReference type="PANTHER" id="PTHR23502">
    <property type="entry name" value="MAJOR FACILITATOR SUPERFAMILY"/>
    <property type="match status" value="1"/>
</dbReference>
<name>A0A9Q8P5K8_PASFU</name>
<dbReference type="GO" id="GO:0005886">
    <property type="term" value="C:plasma membrane"/>
    <property type="evidence" value="ECO:0007669"/>
    <property type="project" value="TreeGrafter"/>
</dbReference>
<dbReference type="AlphaFoldDB" id="A0A9Q8P5K8"/>
<evidence type="ECO:0000256" key="4">
    <source>
        <dbReference type="ARBA" id="ARBA00023136"/>
    </source>
</evidence>
<feature type="region of interest" description="Disordered" evidence="9">
    <location>
        <begin position="98"/>
        <end position="165"/>
    </location>
</feature>
<reference evidence="12" key="1">
    <citation type="submission" date="2021-12" db="EMBL/GenBank/DDBJ databases">
        <authorList>
            <person name="Zaccaron A."/>
            <person name="Stergiopoulos I."/>
        </authorList>
    </citation>
    <scope>NUCLEOTIDE SEQUENCE</scope>
    <source>
        <strain evidence="12">Race5_Kim</strain>
    </source>
</reference>
<feature type="transmembrane region" description="Helical" evidence="10">
    <location>
        <begin position="408"/>
        <end position="427"/>
    </location>
</feature>
<keyword evidence="13" id="KW-1185">Reference proteome</keyword>
<dbReference type="GO" id="GO:0022857">
    <property type="term" value="F:transmembrane transporter activity"/>
    <property type="evidence" value="ECO:0007669"/>
    <property type="project" value="InterPro"/>
</dbReference>
<feature type="domain" description="Major facilitator superfamily (MFS) profile" evidence="11">
    <location>
        <begin position="176"/>
        <end position="604"/>
    </location>
</feature>
<comment type="similarity">
    <text evidence="5">Belongs to the major facilitator superfamily. CAR1 family.</text>
</comment>
<dbReference type="Gene3D" id="1.20.1250.20">
    <property type="entry name" value="MFS general substrate transporter like domains"/>
    <property type="match status" value="1"/>
</dbReference>
<accession>A0A9Q8P5K8</accession>
<evidence type="ECO:0000256" key="1">
    <source>
        <dbReference type="ARBA" id="ARBA00004141"/>
    </source>
</evidence>
<feature type="transmembrane region" description="Helical" evidence="10">
    <location>
        <begin position="544"/>
        <end position="569"/>
    </location>
</feature>
<evidence type="ECO:0000256" key="5">
    <source>
        <dbReference type="ARBA" id="ARBA00038347"/>
    </source>
</evidence>
<feature type="transmembrane region" description="Helical" evidence="10">
    <location>
        <begin position="512"/>
        <end position="532"/>
    </location>
</feature>
<proteinExistence type="inferred from homology"/>
<keyword evidence="2 10" id="KW-0812">Transmembrane</keyword>
<feature type="transmembrane region" description="Helical" evidence="10">
    <location>
        <begin position="447"/>
        <end position="466"/>
    </location>
</feature>
<dbReference type="KEGG" id="ffu:CLAFUR5_03045"/>
<dbReference type="InterPro" id="IPR020846">
    <property type="entry name" value="MFS_dom"/>
</dbReference>
<feature type="transmembrane region" description="Helical" evidence="10">
    <location>
        <begin position="241"/>
        <end position="259"/>
    </location>
</feature>
<evidence type="ECO:0000313" key="12">
    <source>
        <dbReference type="EMBL" id="UJO14011.1"/>
    </source>
</evidence>
<evidence type="ECO:0000256" key="8">
    <source>
        <dbReference type="ARBA" id="ARBA00077167"/>
    </source>
</evidence>
<sequence>MRPALRSELCCHVAEASTSFRTLCSSATMCRVCSLLAKATFKRAKTSPTSAEPLASHSVDSNADNRLAIGYNLLHACHVSLARSLRWQAITTVMESGRTSASGMATPGEKRDEEQARSDVDLASSQEKDLEKNESPVSAEDPTAPPEVREESFKARFDDNDPANPRNFSNTYKAFITLQLGFMALTGSVGSSIIAPAEPVMSSYLGVSQETTVLVVALYVLGFAFGPCAWAPISEVYGRKWSMLPAMFTLGLFSIGSAVSKNAPSLFITRFFGGVFGSAPISNVSAALGDVYEPKARGIAITFYAVMVVGGPILGPVMGSAITVNQSLGWRWTEYIQAIFTFTMVAVAFFFLPEVYHPVLLKRKAKQLRNETGDTRYWHPHEAERIKPSNILTKYFSRPLRMLTTEPMVTCIAIYASFVYGILYLTLEVFPIVFREMRGYSPVVSTLPFLGLFVGVLCAVGINLGNQSHYARAMARNHGRAVPEARLPPMLVGGVLFTTGLFWFGWTADPNYHSAFPVVAAGFIGAGFNTIFQQCINYLVDSYGRYAASAVSANTFLRSIFACGLPLAAGPMFRNMGIGPAASVLGAVSCLGLPVPFIFMKYGLKLRKLSKFAPVPDD</sequence>
<feature type="transmembrane region" description="Helical" evidence="10">
    <location>
        <begin position="335"/>
        <end position="356"/>
    </location>
</feature>
<evidence type="ECO:0000256" key="3">
    <source>
        <dbReference type="ARBA" id="ARBA00022989"/>
    </source>
</evidence>
<evidence type="ECO:0000259" key="11">
    <source>
        <dbReference type="PROSITE" id="PS50850"/>
    </source>
</evidence>
<evidence type="ECO:0000256" key="7">
    <source>
        <dbReference type="ARBA" id="ARBA00069139"/>
    </source>
</evidence>
<feature type="transmembrane region" description="Helical" evidence="10">
    <location>
        <begin position="214"/>
        <end position="234"/>
    </location>
</feature>
<reference evidence="12" key="2">
    <citation type="journal article" date="2022" name="Microb. Genom.">
        <title>A chromosome-scale genome assembly of the tomato pathogen Cladosporium fulvum reveals a compartmentalized genome architecture and the presence of a dispensable chromosome.</title>
        <authorList>
            <person name="Zaccaron A.Z."/>
            <person name="Chen L.H."/>
            <person name="Samaras A."/>
            <person name="Stergiopoulos I."/>
        </authorList>
    </citation>
    <scope>NUCLEOTIDE SEQUENCE</scope>
    <source>
        <strain evidence="12">Race5_Kim</strain>
    </source>
</reference>
<comment type="function">
    <text evidence="6">MFS transporter; part of the gene cluster that mediates the biosynthesis of cercosporin, a light-activated, non-host-selective toxin. The perylenequinone chromophore of cercosporin absorbs light energy to attain an electronically-activated triplet state and produces active oxygen species such as the hydroxyl radical, superoxide, hydrogen peroxide or singlet oxygen upon reaction with oxygen molecules. These reactive oxygen species cause damage to various cellular components including lipids, proteins and nucleic acids. Responsible for secretion and accumulation of cercosporin, but does not play any roles in self-protection against the toxicity of cercosporin.</text>
</comment>
<evidence type="ECO:0000256" key="9">
    <source>
        <dbReference type="SAM" id="MobiDB-lite"/>
    </source>
</evidence>
<feature type="transmembrane region" description="Helical" evidence="10">
    <location>
        <begin position="301"/>
        <end position="323"/>
    </location>
</feature>
<dbReference type="FunFam" id="1.20.1250.20:FF:000011">
    <property type="entry name" value="MFS multidrug transporter, putative"/>
    <property type="match status" value="1"/>
</dbReference>
<protein>
    <recommendedName>
        <fullName evidence="7">Cercosporin MFS transporter CTB4</fullName>
    </recommendedName>
    <alternativeName>
        <fullName evidence="8">Cercosporin toxin biosynthesis cluster protein 4</fullName>
    </alternativeName>
</protein>
<organism evidence="12 13">
    <name type="scientific">Passalora fulva</name>
    <name type="common">Tomato leaf mold</name>
    <name type="synonym">Cladosporium fulvum</name>
    <dbReference type="NCBI Taxonomy" id="5499"/>
    <lineage>
        <taxon>Eukaryota</taxon>
        <taxon>Fungi</taxon>
        <taxon>Dikarya</taxon>
        <taxon>Ascomycota</taxon>
        <taxon>Pezizomycotina</taxon>
        <taxon>Dothideomycetes</taxon>
        <taxon>Dothideomycetidae</taxon>
        <taxon>Mycosphaerellales</taxon>
        <taxon>Mycosphaerellaceae</taxon>
        <taxon>Fulvia</taxon>
    </lineage>
</organism>
<keyword evidence="4 10" id="KW-0472">Membrane</keyword>
<evidence type="ECO:0000256" key="10">
    <source>
        <dbReference type="SAM" id="Phobius"/>
    </source>
</evidence>
<dbReference type="PANTHER" id="PTHR23502:SF49">
    <property type="entry name" value="MAJOR FACILITATOR SUPERFAMILY (MFS) PROFILE DOMAIN-CONTAINING PROTEIN"/>
    <property type="match status" value="1"/>
</dbReference>
<dbReference type="CDD" id="cd17323">
    <property type="entry name" value="MFS_Tpo1_MDR_like"/>
    <property type="match status" value="1"/>
</dbReference>
<evidence type="ECO:0000256" key="2">
    <source>
        <dbReference type="ARBA" id="ARBA00022692"/>
    </source>
</evidence>
<dbReference type="OrthoDB" id="9986881at2759"/>
<feature type="transmembrane region" description="Helical" evidence="10">
    <location>
        <begin position="174"/>
        <end position="194"/>
    </location>
</feature>
<dbReference type="InterPro" id="IPR036259">
    <property type="entry name" value="MFS_trans_sf"/>
</dbReference>
<feature type="compositionally biased region" description="Basic and acidic residues" evidence="9">
    <location>
        <begin position="147"/>
        <end position="159"/>
    </location>
</feature>
<dbReference type="Proteomes" id="UP000756132">
    <property type="component" value="Chromosome 2"/>
</dbReference>
<feature type="transmembrane region" description="Helical" evidence="10">
    <location>
        <begin position="487"/>
        <end position="506"/>
    </location>
</feature>
<dbReference type="EMBL" id="CP090164">
    <property type="protein sequence ID" value="UJO14011.1"/>
    <property type="molecule type" value="Genomic_DNA"/>
</dbReference>
<dbReference type="InterPro" id="IPR011701">
    <property type="entry name" value="MFS"/>
</dbReference>
<dbReference type="Pfam" id="PF07690">
    <property type="entry name" value="MFS_1"/>
    <property type="match status" value="1"/>
</dbReference>
<comment type="subcellular location">
    <subcellularLocation>
        <location evidence="1">Membrane</location>
        <topology evidence="1">Multi-pass membrane protein</topology>
    </subcellularLocation>
</comment>
<feature type="compositionally biased region" description="Basic and acidic residues" evidence="9">
    <location>
        <begin position="108"/>
        <end position="134"/>
    </location>
</feature>